<keyword evidence="1" id="KW-1133">Transmembrane helix</keyword>
<accession>A0ABU9BVH9</accession>
<organism evidence="2 3">
    <name type="scientific">Ideonella lacteola</name>
    <dbReference type="NCBI Taxonomy" id="2984193"/>
    <lineage>
        <taxon>Bacteria</taxon>
        <taxon>Pseudomonadati</taxon>
        <taxon>Pseudomonadota</taxon>
        <taxon>Betaproteobacteria</taxon>
        <taxon>Burkholderiales</taxon>
        <taxon>Sphaerotilaceae</taxon>
        <taxon>Ideonella</taxon>
    </lineage>
</organism>
<proteinExistence type="predicted"/>
<gene>
    <name evidence="2" type="ORF">AACH06_17480</name>
</gene>
<evidence type="ECO:0000256" key="1">
    <source>
        <dbReference type="SAM" id="Phobius"/>
    </source>
</evidence>
<feature type="transmembrane region" description="Helical" evidence="1">
    <location>
        <begin position="67"/>
        <end position="89"/>
    </location>
</feature>
<keyword evidence="1" id="KW-0812">Transmembrane</keyword>
<dbReference type="RefSeq" id="WP_341427036.1">
    <property type="nucleotide sequence ID" value="NZ_JBBUTG010000011.1"/>
</dbReference>
<dbReference type="Proteomes" id="UP001371218">
    <property type="component" value="Unassembled WGS sequence"/>
</dbReference>
<evidence type="ECO:0000313" key="2">
    <source>
        <dbReference type="EMBL" id="MEK8032615.1"/>
    </source>
</evidence>
<reference evidence="2 3" key="1">
    <citation type="submission" date="2024-04" db="EMBL/GenBank/DDBJ databases">
        <title>Novel species of the genus Ideonella isolated from streams.</title>
        <authorList>
            <person name="Lu H."/>
        </authorList>
    </citation>
    <scope>NUCLEOTIDE SEQUENCE [LARGE SCALE GENOMIC DNA]</scope>
    <source>
        <strain evidence="2 3">DXS29W</strain>
    </source>
</reference>
<feature type="transmembrane region" description="Helical" evidence="1">
    <location>
        <begin position="101"/>
        <end position="120"/>
    </location>
</feature>
<name>A0ABU9BVH9_9BURK</name>
<sequence length="126" mass="12769">MLLVITGGVLTLLGFLSAVFLVAAPMGWMAHSPGLTLWVLFPLFTLLGYGLLVVGSRDPAVRVPTRWLGAALLLLALLAAVGLMASGAGLLQLQGDSSAPLWYVLVIGGLMGATGSATAGRVTPGA</sequence>
<evidence type="ECO:0000313" key="3">
    <source>
        <dbReference type="Proteomes" id="UP001371218"/>
    </source>
</evidence>
<protein>
    <submittedName>
        <fullName evidence="2">Uncharacterized protein</fullName>
    </submittedName>
</protein>
<dbReference type="EMBL" id="JBBUTG010000011">
    <property type="protein sequence ID" value="MEK8032615.1"/>
    <property type="molecule type" value="Genomic_DNA"/>
</dbReference>
<comment type="caution">
    <text evidence="2">The sequence shown here is derived from an EMBL/GenBank/DDBJ whole genome shotgun (WGS) entry which is preliminary data.</text>
</comment>
<feature type="transmembrane region" description="Helical" evidence="1">
    <location>
        <begin position="34"/>
        <end position="55"/>
    </location>
</feature>
<keyword evidence="3" id="KW-1185">Reference proteome</keyword>
<keyword evidence="1" id="KW-0472">Membrane</keyword>